<reference evidence="1" key="1">
    <citation type="journal article" date="2023" name="Mol. Phylogenet. Evol.">
        <title>Genome-scale phylogeny and comparative genomics of the fungal order Sordariales.</title>
        <authorList>
            <person name="Hensen N."/>
            <person name="Bonometti L."/>
            <person name="Westerberg I."/>
            <person name="Brannstrom I.O."/>
            <person name="Guillou S."/>
            <person name="Cros-Aarteil S."/>
            <person name="Calhoun S."/>
            <person name="Haridas S."/>
            <person name="Kuo A."/>
            <person name="Mondo S."/>
            <person name="Pangilinan J."/>
            <person name="Riley R."/>
            <person name="LaButti K."/>
            <person name="Andreopoulos B."/>
            <person name="Lipzen A."/>
            <person name="Chen C."/>
            <person name="Yan M."/>
            <person name="Daum C."/>
            <person name="Ng V."/>
            <person name="Clum A."/>
            <person name="Steindorff A."/>
            <person name="Ohm R.A."/>
            <person name="Martin F."/>
            <person name="Silar P."/>
            <person name="Natvig D.O."/>
            <person name="Lalanne C."/>
            <person name="Gautier V."/>
            <person name="Ament-Velasquez S.L."/>
            <person name="Kruys A."/>
            <person name="Hutchinson M.I."/>
            <person name="Powell A.J."/>
            <person name="Barry K."/>
            <person name="Miller A.N."/>
            <person name="Grigoriev I.V."/>
            <person name="Debuchy R."/>
            <person name="Gladieux P."/>
            <person name="Hiltunen Thoren M."/>
            <person name="Johannesson H."/>
        </authorList>
    </citation>
    <scope>NUCLEOTIDE SEQUENCE</scope>
    <source>
        <strain evidence="1">CBS 626.80</strain>
    </source>
</reference>
<comment type="caution">
    <text evidence="1">The sequence shown here is derived from an EMBL/GenBank/DDBJ whole genome shotgun (WGS) entry which is preliminary data.</text>
</comment>
<keyword evidence="2" id="KW-1185">Reference proteome</keyword>
<accession>A0AAN6NVK7</accession>
<evidence type="ECO:0000313" key="2">
    <source>
        <dbReference type="Proteomes" id="UP001303222"/>
    </source>
</evidence>
<proteinExistence type="predicted"/>
<gene>
    <name evidence="1" type="ORF">QBC32DRAFT_313555</name>
</gene>
<reference evidence="1" key="2">
    <citation type="submission" date="2023-06" db="EMBL/GenBank/DDBJ databases">
        <authorList>
            <consortium name="Lawrence Berkeley National Laboratory"/>
            <person name="Mondo S.J."/>
            <person name="Hensen N."/>
            <person name="Bonometti L."/>
            <person name="Westerberg I."/>
            <person name="Brannstrom I.O."/>
            <person name="Guillou S."/>
            <person name="Cros-Aarteil S."/>
            <person name="Calhoun S."/>
            <person name="Haridas S."/>
            <person name="Kuo A."/>
            <person name="Pangilinan J."/>
            <person name="Riley R."/>
            <person name="Labutti K."/>
            <person name="Andreopoulos B."/>
            <person name="Lipzen A."/>
            <person name="Chen C."/>
            <person name="Yanf M."/>
            <person name="Daum C."/>
            <person name="Ng V."/>
            <person name="Clum A."/>
            <person name="Steindorff A."/>
            <person name="Ohm R."/>
            <person name="Martin F."/>
            <person name="Silar P."/>
            <person name="Natvig D."/>
            <person name="Lalanne C."/>
            <person name="Gautier V."/>
            <person name="Ament-Velasquez S.L."/>
            <person name="Kruys A."/>
            <person name="Hutchinson M.I."/>
            <person name="Powell A.J."/>
            <person name="Barry K."/>
            <person name="Miller A.N."/>
            <person name="Grigoriev I.V."/>
            <person name="Debuchy R."/>
            <person name="Gladieux P."/>
            <person name="Thoren M.H."/>
            <person name="Johannesson H."/>
        </authorList>
    </citation>
    <scope>NUCLEOTIDE SEQUENCE</scope>
    <source>
        <strain evidence="1">CBS 626.80</strain>
    </source>
</reference>
<name>A0AAN6NVK7_9PEZI</name>
<organism evidence="1 2">
    <name type="scientific">Pseudoneurospora amorphoporcata</name>
    <dbReference type="NCBI Taxonomy" id="241081"/>
    <lineage>
        <taxon>Eukaryota</taxon>
        <taxon>Fungi</taxon>
        <taxon>Dikarya</taxon>
        <taxon>Ascomycota</taxon>
        <taxon>Pezizomycotina</taxon>
        <taxon>Sordariomycetes</taxon>
        <taxon>Sordariomycetidae</taxon>
        <taxon>Sordariales</taxon>
        <taxon>Sordariaceae</taxon>
        <taxon>Pseudoneurospora</taxon>
    </lineage>
</organism>
<protein>
    <submittedName>
        <fullName evidence="1">Uncharacterized protein</fullName>
    </submittedName>
</protein>
<evidence type="ECO:0000313" key="1">
    <source>
        <dbReference type="EMBL" id="KAK3952867.1"/>
    </source>
</evidence>
<sequence>MARGPDMVPQLGVDTVNNLINLNCEGGLSYVFMNSTLDAHVTPPNDRINIVYRALSYSPRRSANV</sequence>
<dbReference type="AlphaFoldDB" id="A0AAN6NVK7"/>
<dbReference type="Proteomes" id="UP001303222">
    <property type="component" value="Unassembled WGS sequence"/>
</dbReference>
<dbReference type="EMBL" id="MU859116">
    <property type="protein sequence ID" value="KAK3952867.1"/>
    <property type="molecule type" value="Genomic_DNA"/>
</dbReference>